<dbReference type="InterPro" id="IPR007387">
    <property type="entry name" value="TRAP_DctQ"/>
</dbReference>
<name>A0A9D2VHB4_9BURK</name>
<evidence type="ECO:0000256" key="3">
    <source>
        <dbReference type="ARBA" id="ARBA00022475"/>
    </source>
</evidence>
<accession>A0A9D2VHB4</accession>
<dbReference type="Proteomes" id="UP000700248">
    <property type="component" value="Unassembled WGS sequence"/>
</dbReference>
<keyword evidence="7 9" id="KW-0472">Membrane</keyword>
<reference evidence="11" key="1">
    <citation type="journal article" date="2021" name="PeerJ">
        <title>Extensive microbial diversity within the chicken gut microbiome revealed by metagenomics and culture.</title>
        <authorList>
            <person name="Gilroy R."/>
            <person name="Ravi A."/>
            <person name="Getino M."/>
            <person name="Pursley I."/>
            <person name="Horton D.L."/>
            <person name="Alikhan N.F."/>
            <person name="Baker D."/>
            <person name="Gharbi K."/>
            <person name="Hall N."/>
            <person name="Watson M."/>
            <person name="Adriaenssens E.M."/>
            <person name="Foster-Nyarko E."/>
            <person name="Jarju S."/>
            <person name="Secka A."/>
            <person name="Antonio M."/>
            <person name="Oren A."/>
            <person name="Chaudhuri R.R."/>
            <person name="La Ragione R."/>
            <person name="Hildebrand F."/>
            <person name="Pallen M.J."/>
        </authorList>
    </citation>
    <scope>NUCLEOTIDE SEQUENCE</scope>
    <source>
        <strain evidence="11">CHK175-13533</strain>
    </source>
</reference>
<comment type="subunit">
    <text evidence="9">The complex comprises the extracytoplasmic solute receptor protein and the two transmembrane proteins.</text>
</comment>
<keyword evidence="2 9" id="KW-0813">Transport</keyword>
<evidence type="ECO:0000256" key="8">
    <source>
        <dbReference type="ARBA" id="ARBA00038436"/>
    </source>
</evidence>
<dbReference type="GO" id="GO:0005886">
    <property type="term" value="C:plasma membrane"/>
    <property type="evidence" value="ECO:0007669"/>
    <property type="project" value="UniProtKB-SubCell"/>
</dbReference>
<evidence type="ECO:0000256" key="9">
    <source>
        <dbReference type="RuleBase" id="RU369079"/>
    </source>
</evidence>
<evidence type="ECO:0000256" key="4">
    <source>
        <dbReference type="ARBA" id="ARBA00022519"/>
    </source>
</evidence>
<feature type="transmembrane region" description="Helical" evidence="9">
    <location>
        <begin position="139"/>
        <end position="159"/>
    </location>
</feature>
<keyword evidence="5 9" id="KW-0812">Transmembrane</keyword>
<evidence type="ECO:0000256" key="7">
    <source>
        <dbReference type="ARBA" id="ARBA00023136"/>
    </source>
</evidence>
<evidence type="ECO:0000256" key="6">
    <source>
        <dbReference type="ARBA" id="ARBA00022989"/>
    </source>
</evidence>
<sequence>MSTSETHTAPGPVGAFIDRLCIVLAYIGGALFITEAVMSVISVIGRTFFSMPIPGDYELIQVLSAVGITMCMPYCQLRHGHVFVDFFTLWAPQTLKRYLDSFACLLLALCAFLLAWRSWEGMVDMHEYQESSMVLGLPIWWGYLPIVPSFIIFGIAALYTMTFGWQKNASDAEVLV</sequence>
<gene>
    <name evidence="11" type="ORF">K8U84_09160</name>
</gene>
<comment type="similarity">
    <text evidence="8 9">Belongs to the TRAP transporter small permease family.</text>
</comment>
<dbReference type="EMBL" id="DYTQ01000101">
    <property type="protein sequence ID" value="HJH24707.1"/>
    <property type="molecule type" value="Genomic_DNA"/>
</dbReference>
<keyword evidence="3" id="KW-1003">Cell membrane</keyword>
<evidence type="ECO:0000256" key="1">
    <source>
        <dbReference type="ARBA" id="ARBA00004429"/>
    </source>
</evidence>
<feature type="transmembrane region" description="Helical" evidence="9">
    <location>
        <begin position="98"/>
        <end position="119"/>
    </location>
</feature>
<organism evidence="11 12">
    <name type="scientific">Paenalcaligenes hominis</name>
    <dbReference type="NCBI Taxonomy" id="643674"/>
    <lineage>
        <taxon>Bacteria</taxon>
        <taxon>Pseudomonadati</taxon>
        <taxon>Pseudomonadota</taxon>
        <taxon>Betaproteobacteria</taxon>
        <taxon>Burkholderiales</taxon>
        <taxon>Alcaligenaceae</taxon>
        <taxon>Paenalcaligenes</taxon>
    </lineage>
</organism>
<dbReference type="Pfam" id="PF04290">
    <property type="entry name" value="DctQ"/>
    <property type="match status" value="1"/>
</dbReference>
<dbReference type="RefSeq" id="WP_276831462.1">
    <property type="nucleotide sequence ID" value="NZ_DYTQ01000101.1"/>
</dbReference>
<proteinExistence type="inferred from homology"/>
<keyword evidence="6 9" id="KW-1133">Transmembrane helix</keyword>
<feature type="transmembrane region" description="Helical" evidence="9">
    <location>
        <begin position="59"/>
        <end position="77"/>
    </location>
</feature>
<feature type="domain" description="Tripartite ATP-independent periplasmic transporters DctQ component" evidence="10">
    <location>
        <begin position="37"/>
        <end position="161"/>
    </location>
</feature>
<feature type="transmembrane region" description="Helical" evidence="9">
    <location>
        <begin position="20"/>
        <end position="44"/>
    </location>
</feature>
<comment type="subcellular location">
    <subcellularLocation>
        <location evidence="1 9">Cell inner membrane</location>
        <topology evidence="1 9">Multi-pass membrane protein</topology>
    </subcellularLocation>
</comment>
<dbReference type="InterPro" id="IPR055348">
    <property type="entry name" value="DctQ"/>
</dbReference>
<evidence type="ECO:0000313" key="11">
    <source>
        <dbReference type="EMBL" id="HJH24707.1"/>
    </source>
</evidence>
<evidence type="ECO:0000313" key="12">
    <source>
        <dbReference type="Proteomes" id="UP000700248"/>
    </source>
</evidence>
<comment type="caution">
    <text evidence="11">The sequence shown here is derived from an EMBL/GenBank/DDBJ whole genome shotgun (WGS) entry which is preliminary data.</text>
</comment>
<reference evidence="11" key="2">
    <citation type="submission" date="2021-09" db="EMBL/GenBank/DDBJ databases">
        <authorList>
            <person name="Gilroy R."/>
        </authorList>
    </citation>
    <scope>NUCLEOTIDE SEQUENCE</scope>
    <source>
        <strain evidence="11">CHK175-13533</strain>
    </source>
</reference>
<dbReference type="AlphaFoldDB" id="A0A9D2VHB4"/>
<protein>
    <recommendedName>
        <fullName evidence="9">TRAP transporter small permease protein</fullName>
    </recommendedName>
</protein>
<evidence type="ECO:0000259" key="10">
    <source>
        <dbReference type="Pfam" id="PF04290"/>
    </source>
</evidence>
<evidence type="ECO:0000256" key="2">
    <source>
        <dbReference type="ARBA" id="ARBA00022448"/>
    </source>
</evidence>
<dbReference type="PANTHER" id="PTHR35011">
    <property type="entry name" value="2,3-DIKETO-L-GULONATE TRAP TRANSPORTER SMALL PERMEASE PROTEIN YIAM"/>
    <property type="match status" value="1"/>
</dbReference>
<dbReference type="GO" id="GO:0022857">
    <property type="term" value="F:transmembrane transporter activity"/>
    <property type="evidence" value="ECO:0007669"/>
    <property type="project" value="UniProtKB-UniRule"/>
</dbReference>
<keyword evidence="4 9" id="KW-0997">Cell inner membrane</keyword>
<comment type="function">
    <text evidence="9">Part of the tripartite ATP-independent periplasmic (TRAP) transport system.</text>
</comment>
<evidence type="ECO:0000256" key="5">
    <source>
        <dbReference type="ARBA" id="ARBA00022692"/>
    </source>
</evidence>